<dbReference type="Pfam" id="PF00763">
    <property type="entry name" value="THF_DHG_CYH"/>
    <property type="match status" value="1"/>
</dbReference>
<dbReference type="PANTHER" id="PTHR48099:SF3">
    <property type="entry name" value="METHYLENETETRAHYDROFOLATE DEHYDROGENASE [NAD(+)]"/>
    <property type="match status" value="1"/>
</dbReference>
<dbReference type="InterPro" id="IPR046346">
    <property type="entry name" value="Aminoacid_DH-like_N_sf"/>
</dbReference>
<dbReference type="GO" id="GO:0009113">
    <property type="term" value="P:purine nucleobase biosynthetic process"/>
    <property type="evidence" value="ECO:0007669"/>
    <property type="project" value="TreeGrafter"/>
</dbReference>
<dbReference type="Pfam" id="PF02882">
    <property type="entry name" value="THF_DHG_CYH_C"/>
    <property type="match status" value="1"/>
</dbReference>
<dbReference type="Gene3D" id="3.40.50.10860">
    <property type="entry name" value="Leucine Dehydrogenase, chain A, domain 1"/>
    <property type="match status" value="1"/>
</dbReference>
<dbReference type="InterPro" id="IPR020630">
    <property type="entry name" value="THF_DH/CycHdrlase_cat_dom"/>
</dbReference>
<protein>
    <submittedName>
        <fullName evidence="3">Putative methylene tetrahydrofolate dehydrogenase</fullName>
    </submittedName>
</protein>
<dbReference type="GO" id="GO:0004488">
    <property type="term" value="F:methylenetetrahydrofolate dehydrogenase (NADP+) activity"/>
    <property type="evidence" value="ECO:0007669"/>
    <property type="project" value="InterPro"/>
</dbReference>
<proteinExistence type="predicted"/>
<dbReference type="EMBL" id="JAFCMP010000088">
    <property type="protein sequence ID" value="KAG5187564.1"/>
    <property type="molecule type" value="Genomic_DNA"/>
</dbReference>
<feature type="domain" description="Tetrahydrofolate dehydrogenase/cyclohydrolase NAD(P)-binding" evidence="2">
    <location>
        <begin position="163"/>
        <end position="312"/>
    </location>
</feature>
<evidence type="ECO:0000259" key="1">
    <source>
        <dbReference type="Pfam" id="PF00763"/>
    </source>
</evidence>
<evidence type="ECO:0000259" key="2">
    <source>
        <dbReference type="Pfam" id="PF02882"/>
    </source>
</evidence>
<dbReference type="SUPFAM" id="SSF53223">
    <property type="entry name" value="Aminoacid dehydrogenase-like, N-terminal domain"/>
    <property type="match status" value="1"/>
</dbReference>
<reference evidence="3" key="1">
    <citation type="submission" date="2021-02" db="EMBL/GenBank/DDBJ databases">
        <title>First Annotated Genome of the Yellow-green Alga Tribonema minus.</title>
        <authorList>
            <person name="Mahan K.M."/>
        </authorList>
    </citation>
    <scope>NUCLEOTIDE SEQUENCE</scope>
    <source>
        <strain evidence="3">UTEX B ZZ1240</strain>
    </source>
</reference>
<accession>A0A835ZC74</accession>
<evidence type="ECO:0000313" key="4">
    <source>
        <dbReference type="Proteomes" id="UP000664859"/>
    </source>
</evidence>
<evidence type="ECO:0000313" key="3">
    <source>
        <dbReference type="EMBL" id="KAG5187564.1"/>
    </source>
</evidence>
<sequence>MAAATAAVVAEDLPPGEKIDAALIAEPFREEVKTYIQEKLGGVGPKMVGLLANNDPAAKKYADWTGRACARDGIRYEVRECTKEDLETKLEEANADPDVHGIMVYYPVFGAFPSFYGGTMDDYLRDSISHEKDVEGLCHLYRRNLYRNVRYVDAAETQKCILPCTPLSCVKILEHLAVYDAALPVGARLEGKVVTIINRSEIVGRPLAAMLANDGATIYSIDIDSIYEFRRGRLVVVDETAEGAIRRSHAVICGVPSRDYKLVTEWVQPGTVVVNVSTFKNVHEEELLQVPGVKYVPMVGKVTVAMLERNLLRLHGNFAAARPSAAKKAKLDNGEA</sequence>
<name>A0A835ZC74_9STRA</name>
<dbReference type="GO" id="GO:0035999">
    <property type="term" value="P:tetrahydrofolate interconversion"/>
    <property type="evidence" value="ECO:0007669"/>
    <property type="project" value="TreeGrafter"/>
</dbReference>
<dbReference type="InterPro" id="IPR020631">
    <property type="entry name" value="THF_DH/CycHdrlase_NAD-bd_dom"/>
</dbReference>
<dbReference type="Proteomes" id="UP000664859">
    <property type="component" value="Unassembled WGS sequence"/>
</dbReference>
<dbReference type="AlphaFoldDB" id="A0A835ZC74"/>
<dbReference type="InterPro" id="IPR036291">
    <property type="entry name" value="NAD(P)-bd_dom_sf"/>
</dbReference>
<dbReference type="Gene3D" id="3.40.50.720">
    <property type="entry name" value="NAD(P)-binding Rossmann-like Domain"/>
    <property type="match status" value="1"/>
</dbReference>
<dbReference type="PANTHER" id="PTHR48099">
    <property type="entry name" value="C-1-TETRAHYDROFOLATE SYNTHASE, CYTOPLASMIC-RELATED"/>
    <property type="match status" value="1"/>
</dbReference>
<gene>
    <name evidence="3" type="ORF">JKP88DRAFT_193740</name>
</gene>
<dbReference type="GO" id="GO:0004477">
    <property type="term" value="F:methenyltetrahydrofolate cyclohydrolase activity"/>
    <property type="evidence" value="ECO:0007669"/>
    <property type="project" value="TreeGrafter"/>
</dbReference>
<dbReference type="OrthoDB" id="41403at2759"/>
<dbReference type="GO" id="GO:0005829">
    <property type="term" value="C:cytosol"/>
    <property type="evidence" value="ECO:0007669"/>
    <property type="project" value="TreeGrafter"/>
</dbReference>
<comment type="caution">
    <text evidence="3">The sequence shown here is derived from an EMBL/GenBank/DDBJ whole genome shotgun (WGS) entry which is preliminary data.</text>
</comment>
<dbReference type="GO" id="GO:0004487">
    <property type="term" value="F:methylenetetrahydrofolate dehydrogenase (NAD+) activity"/>
    <property type="evidence" value="ECO:0007669"/>
    <property type="project" value="TreeGrafter"/>
</dbReference>
<feature type="domain" description="Tetrahydrofolate dehydrogenase/cyclohydrolase catalytic" evidence="1">
    <location>
        <begin position="19"/>
        <end position="135"/>
    </location>
</feature>
<dbReference type="FunFam" id="3.40.50.10860:FF:000012">
    <property type="entry name" value="Methylenetetrahydrofolate dehydrogenase [NAD(+)]"/>
    <property type="match status" value="1"/>
</dbReference>
<keyword evidence="4" id="KW-1185">Reference proteome</keyword>
<organism evidence="3 4">
    <name type="scientific">Tribonema minus</name>
    <dbReference type="NCBI Taxonomy" id="303371"/>
    <lineage>
        <taxon>Eukaryota</taxon>
        <taxon>Sar</taxon>
        <taxon>Stramenopiles</taxon>
        <taxon>Ochrophyta</taxon>
        <taxon>PX clade</taxon>
        <taxon>Xanthophyceae</taxon>
        <taxon>Tribonematales</taxon>
        <taxon>Tribonemataceae</taxon>
        <taxon>Tribonema</taxon>
    </lineage>
</organism>
<dbReference type="SUPFAM" id="SSF51735">
    <property type="entry name" value="NAD(P)-binding Rossmann-fold domains"/>
    <property type="match status" value="1"/>
</dbReference>